<evidence type="ECO:0000313" key="4">
    <source>
        <dbReference type="Proteomes" id="UP001300502"/>
    </source>
</evidence>
<proteinExistence type="predicted"/>
<evidence type="ECO:0000256" key="1">
    <source>
        <dbReference type="SAM" id="MobiDB-lite"/>
    </source>
</evidence>
<protein>
    <recommendedName>
        <fullName evidence="2">Centromere protein J C-terminal domain-containing protein</fullName>
    </recommendedName>
</protein>
<feature type="region of interest" description="Disordered" evidence="1">
    <location>
        <begin position="25"/>
        <end position="51"/>
    </location>
</feature>
<evidence type="ECO:0000313" key="3">
    <source>
        <dbReference type="EMBL" id="KAK4525901.1"/>
    </source>
</evidence>
<accession>A0AAV9IF71</accession>
<dbReference type="AlphaFoldDB" id="A0AAV9IF71"/>
<organism evidence="3 4">
    <name type="scientific">Galdieria yellowstonensis</name>
    <dbReference type="NCBI Taxonomy" id="3028027"/>
    <lineage>
        <taxon>Eukaryota</taxon>
        <taxon>Rhodophyta</taxon>
        <taxon>Bangiophyceae</taxon>
        <taxon>Galdieriales</taxon>
        <taxon>Galdieriaceae</taxon>
        <taxon>Galdieria</taxon>
    </lineage>
</organism>
<dbReference type="Proteomes" id="UP001300502">
    <property type="component" value="Unassembled WGS sequence"/>
</dbReference>
<dbReference type="EMBL" id="JANCYU010000034">
    <property type="protein sequence ID" value="KAK4525901.1"/>
    <property type="molecule type" value="Genomic_DNA"/>
</dbReference>
<dbReference type="Pfam" id="PF07202">
    <property type="entry name" value="Tcp10_C"/>
    <property type="match status" value="1"/>
</dbReference>
<keyword evidence="4" id="KW-1185">Reference proteome</keyword>
<dbReference type="InterPro" id="IPR009852">
    <property type="entry name" value="CENPJ_C_dom"/>
</dbReference>
<feature type="domain" description="Centromere protein J C-terminal" evidence="2">
    <location>
        <begin position="258"/>
        <end position="281"/>
    </location>
</feature>
<dbReference type="InterPro" id="IPR047002">
    <property type="entry name" value="Tcp10_C_sf"/>
</dbReference>
<name>A0AAV9IF71_9RHOD</name>
<evidence type="ECO:0000259" key="2">
    <source>
        <dbReference type="Pfam" id="PF07202"/>
    </source>
</evidence>
<gene>
    <name evidence="3" type="ORF">GAYE_SCF17G3810</name>
</gene>
<comment type="caution">
    <text evidence="3">The sequence shown here is derived from an EMBL/GenBank/DDBJ whole genome shotgun (WGS) entry which is preliminary data.</text>
</comment>
<dbReference type="Gene3D" id="2.60.450.20">
    <property type="match status" value="1"/>
</dbReference>
<feature type="compositionally biased region" description="Low complexity" evidence="1">
    <location>
        <begin position="26"/>
        <end position="45"/>
    </location>
</feature>
<reference evidence="3 4" key="1">
    <citation type="submission" date="2022-07" db="EMBL/GenBank/DDBJ databases">
        <title>Genome-wide signatures of adaptation to extreme environments.</title>
        <authorList>
            <person name="Cho C.H."/>
            <person name="Yoon H.S."/>
        </authorList>
    </citation>
    <scope>NUCLEOTIDE SEQUENCE [LARGE SCALE GENOMIC DNA]</scope>
    <source>
        <strain evidence="3 4">108.79 E11</strain>
    </source>
</reference>
<sequence>MTSHYHQIWETLVVANQQLKQWLHKNQPLPNNTTTTTTQDTPHQTSQNSSQVELEMEIVKELEQSMSEIGSVDSLLGKELDTSRLDDLSQQRQQLLEDAVECEDDYVLLHRDTHRHVCKTMDYILDQDAKYLSKMKENWQQLLVDCVKPRWQRHVDKKQPQNVVKKECNDTSDKQYEQGQKNIHQPSYTTATRNNHQGHGHDSYTRGKVRIEVTPFYRRLVFPNGSCKEIYSNGRMETYYAPSQIHKIDFSNGTRLILFPNGQLERHLSDGRVEVVYPDGSIGLVSKDGKSERLFLGNGRVLYKG</sequence>